<dbReference type="AlphaFoldDB" id="A0A9W9ZCN7"/>
<comment type="caution">
    <text evidence="2">The sequence shown here is derived from an EMBL/GenBank/DDBJ whole genome shotgun (WGS) entry which is preliminary data.</text>
</comment>
<evidence type="ECO:0000313" key="3">
    <source>
        <dbReference type="Proteomes" id="UP001163046"/>
    </source>
</evidence>
<reference evidence="2" key="1">
    <citation type="submission" date="2023-01" db="EMBL/GenBank/DDBJ databases">
        <title>Genome assembly of the deep-sea coral Lophelia pertusa.</title>
        <authorList>
            <person name="Herrera S."/>
            <person name="Cordes E."/>
        </authorList>
    </citation>
    <scope>NUCLEOTIDE SEQUENCE</scope>
    <source>
        <strain evidence="2">USNM1676648</strain>
        <tissue evidence="2">Polyp</tissue>
    </source>
</reference>
<evidence type="ECO:0000256" key="1">
    <source>
        <dbReference type="SAM" id="MobiDB-lite"/>
    </source>
</evidence>
<proteinExistence type="predicted"/>
<dbReference type="Proteomes" id="UP001163046">
    <property type="component" value="Unassembled WGS sequence"/>
</dbReference>
<keyword evidence="3" id="KW-1185">Reference proteome</keyword>
<name>A0A9W9ZCN7_9CNID</name>
<feature type="compositionally biased region" description="Basic and acidic residues" evidence="1">
    <location>
        <begin position="27"/>
        <end position="37"/>
    </location>
</feature>
<organism evidence="2 3">
    <name type="scientific">Desmophyllum pertusum</name>
    <dbReference type="NCBI Taxonomy" id="174260"/>
    <lineage>
        <taxon>Eukaryota</taxon>
        <taxon>Metazoa</taxon>
        <taxon>Cnidaria</taxon>
        <taxon>Anthozoa</taxon>
        <taxon>Hexacorallia</taxon>
        <taxon>Scleractinia</taxon>
        <taxon>Caryophylliina</taxon>
        <taxon>Caryophylliidae</taxon>
        <taxon>Desmophyllum</taxon>
    </lineage>
</organism>
<protein>
    <submittedName>
        <fullName evidence="2">Uncharacterized protein</fullName>
    </submittedName>
</protein>
<accession>A0A9W9ZCN7</accession>
<feature type="region of interest" description="Disordered" evidence="1">
    <location>
        <begin position="95"/>
        <end position="133"/>
    </location>
</feature>
<dbReference type="SUPFAM" id="SSF57667">
    <property type="entry name" value="beta-beta-alpha zinc fingers"/>
    <property type="match status" value="1"/>
</dbReference>
<evidence type="ECO:0000313" key="2">
    <source>
        <dbReference type="EMBL" id="KAJ7379056.1"/>
    </source>
</evidence>
<feature type="region of interest" description="Disordered" evidence="1">
    <location>
        <begin position="1"/>
        <end position="41"/>
    </location>
</feature>
<sequence length="133" mass="15587">MGRLRRKRMHKNDKHLKKKYRTKRRTKDLDQIHEDMQPKNAAKTEITSVRYGSTRLRTVLLRYFIDEKSLKDHIKSRVHRKKVKMLKDVPYTPEEAERAAGMGSYTLTSTKPLLPVSQDEDMTSTENVESVGT</sequence>
<dbReference type="PANTHER" id="PTHR46095">
    <property type="entry name" value="ZINC FINGER PROTEIN 593"/>
    <property type="match status" value="1"/>
</dbReference>
<gene>
    <name evidence="2" type="ORF">OS493_018851</name>
</gene>
<dbReference type="InterPro" id="IPR036236">
    <property type="entry name" value="Znf_C2H2_sf"/>
</dbReference>
<dbReference type="PANTHER" id="PTHR46095:SF1">
    <property type="entry name" value="ZINC FINGER PROTEIN 593"/>
    <property type="match status" value="1"/>
</dbReference>
<feature type="compositionally biased region" description="Polar residues" evidence="1">
    <location>
        <begin position="124"/>
        <end position="133"/>
    </location>
</feature>
<dbReference type="InterPro" id="IPR051879">
    <property type="entry name" value="C2H2-ZF_Maturation_Protein"/>
</dbReference>
<dbReference type="Gene3D" id="3.30.160.60">
    <property type="entry name" value="Classic Zinc Finger"/>
    <property type="match status" value="1"/>
</dbReference>
<dbReference type="OrthoDB" id="24683at2759"/>
<dbReference type="EMBL" id="MU826360">
    <property type="protein sequence ID" value="KAJ7379056.1"/>
    <property type="molecule type" value="Genomic_DNA"/>
</dbReference>
<feature type="compositionally biased region" description="Basic residues" evidence="1">
    <location>
        <begin position="1"/>
        <end position="26"/>
    </location>
</feature>